<protein>
    <submittedName>
        <fullName evidence="1">Uncharacterized protein</fullName>
    </submittedName>
</protein>
<comment type="caution">
    <text evidence="1">The sequence shown here is derived from an EMBL/GenBank/DDBJ whole genome shotgun (WGS) entry which is preliminary data.</text>
</comment>
<evidence type="ECO:0000313" key="2">
    <source>
        <dbReference type="Proteomes" id="UP001457282"/>
    </source>
</evidence>
<dbReference type="AlphaFoldDB" id="A0AAW1WW03"/>
<dbReference type="Proteomes" id="UP001457282">
    <property type="component" value="Unassembled WGS sequence"/>
</dbReference>
<proteinExistence type="predicted"/>
<reference evidence="1 2" key="1">
    <citation type="journal article" date="2023" name="G3 (Bethesda)">
        <title>A chromosome-length genome assembly and annotation of blackberry (Rubus argutus, cv. 'Hillquist').</title>
        <authorList>
            <person name="Bruna T."/>
            <person name="Aryal R."/>
            <person name="Dudchenko O."/>
            <person name="Sargent D.J."/>
            <person name="Mead D."/>
            <person name="Buti M."/>
            <person name="Cavallini A."/>
            <person name="Hytonen T."/>
            <person name="Andres J."/>
            <person name="Pham M."/>
            <person name="Weisz D."/>
            <person name="Mascagni F."/>
            <person name="Usai G."/>
            <person name="Natali L."/>
            <person name="Bassil N."/>
            <person name="Fernandez G.E."/>
            <person name="Lomsadze A."/>
            <person name="Armour M."/>
            <person name="Olukolu B."/>
            <person name="Poorten T."/>
            <person name="Britton C."/>
            <person name="Davik J."/>
            <person name="Ashrafi H."/>
            <person name="Aiden E.L."/>
            <person name="Borodovsky M."/>
            <person name="Worthington M."/>
        </authorList>
    </citation>
    <scope>NUCLEOTIDE SEQUENCE [LARGE SCALE GENOMIC DNA]</scope>
    <source>
        <strain evidence="1">PI 553951</strain>
    </source>
</reference>
<organism evidence="1 2">
    <name type="scientific">Rubus argutus</name>
    <name type="common">Southern blackberry</name>
    <dbReference type="NCBI Taxonomy" id="59490"/>
    <lineage>
        <taxon>Eukaryota</taxon>
        <taxon>Viridiplantae</taxon>
        <taxon>Streptophyta</taxon>
        <taxon>Embryophyta</taxon>
        <taxon>Tracheophyta</taxon>
        <taxon>Spermatophyta</taxon>
        <taxon>Magnoliopsida</taxon>
        <taxon>eudicotyledons</taxon>
        <taxon>Gunneridae</taxon>
        <taxon>Pentapetalae</taxon>
        <taxon>rosids</taxon>
        <taxon>fabids</taxon>
        <taxon>Rosales</taxon>
        <taxon>Rosaceae</taxon>
        <taxon>Rosoideae</taxon>
        <taxon>Rosoideae incertae sedis</taxon>
        <taxon>Rubus</taxon>
    </lineage>
</organism>
<gene>
    <name evidence="1" type="ORF">M0R45_025936</name>
</gene>
<accession>A0AAW1WW03</accession>
<evidence type="ECO:0000313" key="1">
    <source>
        <dbReference type="EMBL" id="KAK9928816.1"/>
    </source>
</evidence>
<dbReference type="EMBL" id="JBEDUW010000005">
    <property type="protein sequence ID" value="KAK9928816.1"/>
    <property type="molecule type" value="Genomic_DNA"/>
</dbReference>
<name>A0AAW1WW03_RUBAR</name>
<sequence>MAAIANRRPVAQRACTRAGGDLVVLASAEAGMVVGNTAWRAGLSMAVAHGNFNWHSRDGMAERDSGPWVAAGTPCCEQWAHGGE</sequence>
<keyword evidence="2" id="KW-1185">Reference proteome</keyword>